<dbReference type="PANTHER" id="PTHR19433">
    <property type="entry name" value="T-CELL RECEPTOR ALPHA CHAIN V REGION-RELATED"/>
    <property type="match status" value="1"/>
</dbReference>
<keyword evidence="3" id="KW-0732">Signal</keyword>
<keyword evidence="5" id="KW-0472">Membrane</keyword>
<comment type="subcellular location">
    <subcellularLocation>
        <location evidence="1">Cell membrane</location>
    </subcellularLocation>
</comment>
<name>A0A9W7TNI6_TRIRA</name>
<sequence length="229" mass="24876">MPRQSIYIPSVTGSCISVQCLMCASTVNVTVQHEENVTLTCNVNSSSVMAWYRLSSEKMTLLINVIKGNILPKRVIVEHNEDRNHFQLKEGNTTESVSLMIRRVGEADIGLYYCAFRISGKGMHFGTPVRLMFADTKRGGFSYTANSVGCSTLSICAYTACGLCGIICVCVLCYRQGSSAVLCVSCGKENSNSEAEDVQYASLRFVRPPRAAVPASVNVTCSTVANHKS</sequence>
<dbReference type="PROSITE" id="PS50835">
    <property type="entry name" value="IG_LIKE"/>
    <property type="match status" value="1"/>
</dbReference>
<dbReference type="PROSITE" id="PS51257">
    <property type="entry name" value="PROKAR_LIPOPROTEIN"/>
    <property type="match status" value="1"/>
</dbReference>
<evidence type="ECO:0000256" key="1">
    <source>
        <dbReference type="ARBA" id="ARBA00004236"/>
    </source>
</evidence>
<dbReference type="GO" id="GO:0002376">
    <property type="term" value="P:immune system process"/>
    <property type="evidence" value="ECO:0007669"/>
    <property type="project" value="UniProtKB-KW"/>
</dbReference>
<dbReference type="SUPFAM" id="SSF48726">
    <property type="entry name" value="Immunoglobulin"/>
    <property type="match status" value="1"/>
</dbReference>
<reference evidence="9" key="1">
    <citation type="submission" date="2021-02" db="EMBL/GenBank/DDBJ databases">
        <title>Comparative genomics reveals that relaxation of natural selection precedes convergent phenotypic evolution of cavefish.</title>
        <authorList>
            <person name="Peng Z."/>
        </authorList>
    </citation>
    <scope>NUCLEOTIDE SEQUENCE</scope>
    <source>
        <tissue evidence="9">Muscle</tissue>
    </source>
</reference>
<accession>A0A9W7TNI6</accession>
<evidence type="ECO:0000259" key="8">
    <source>
        <dbReference type="PROSITE" id="PS50835"/>
    </source>
</evidence>
<dbReference type="EMBL" id="JAFHDT010000016">
    <property type="protein sequence ID" value="KAI7799297.1"/>
    <property type="molecule type" value="Genomic_DNA"/>
</dbReference>
<dbReference type="InterPro" id="IPR013106">
    <property type="entry name" value="Ig_V-set"/>
</dbReference>
<proteinExistence type="predicted"/>
<comment type="caution">
    <text evidence="9">The sequence shown here is derived from an EMBL/GenBank/DDBJ whole genome shotgun (WGS) entry which is preliminary data.</text>
</comment>
<keyword evidence="4" id="KW-0391">Immunity</keyword>
<dbReference type="InterPro" id="IPR052051">
    <property type="entry name" value="TCR_complex_component"/>
</dbReference>
<keyword evidence="6" id="KW-1015">Disulfide bond</keyword>
<evidence type="ECO:0000256" key="7">
    <source>
        <dbReference type="ARBA" id="ARBA00023180"/>
    </source>
</evidence>
<evidence type="ECO:0000256" key="4">
    <source>
        <dbReference type="ARBA" id="ARBA00022859"/>
    </source>
</evidence>
<keyword evidence="10" id="KW-1185">Reference proteome</keyword>
<evidence type="ECO:0000256" key="6">
    <source>
        <dbReference type="ARBA" id="ARBA00023157"/>
    </source>
</evidence>
<dbReference type="SMART" id="SM00409">
    <property type="entry name" value="IG"/>
    <property type="match status" value="1"/>
</dbReference>
<organism evidence="9 10">
    <name type="scientific">Triplophysa rosa</name>
    <name type="common">Cave loach</name>
    <dbReference type="NCBI Taxonomy" id="992332"/>
    <lineage>
        <taxon>Eukaryota</taxon>
        <taxon>Metazoa</taxon>
        <taxon>Chordata</taxon>
        <taxon>Craniata</taxon>
        <taxon>Vertebrata</taxon>
        <taxon>Euteleostomi</taxon>
        <taxon>Actinopterygii</taxon>
        <taxon>Neopterygii</taxon>
        <taxon>Teleostei</taxon>
        <taxon>Ostariophysi</taxon>
        <taxon>Cypriniformes</taxon>
        <taxon>Nemacheilidae</taxon>
        <taxon>Triplophysa</taxon>
    </lineage>
</organism>
<dbReference type="InterPro" id="IPR003599">
    <property type="entry name" value="Ig_sub"/>
</dbReference>
<dbReference type="InterPro" id="IPR013783">
    <property type="entry name" value="Ig-like_fold"/>
</dbReference>
<evidence type="ECO:0000256" key="5">
    <source>
        <dbReference type="ARBA" id="ARBA00023136"/>
    </source>
</evidence>
<protein>
    <recommendedName>
        <fullName evidence="8">Ig-like domain-containing protein</fullName>
    </recommendedName>
</protein>
<keyword evidence="2" id="KW-1003">Cell membrane</keyword>
<gene>
    <name evidence="9" type="ORF">IRJ41_024929</name>
</gene>
<keyword evidence="7" id="KW-0325">Glycoprotein</keyword>
<dbReference type="GO" id="GO:0005886">
    <property type="term" value="C:plasma membrane"/>
    <property type="evidence" value="ECO:0007669"/>
    <property type="project" value="UniProtKB-SubCell"/>
</dbReference>
<evidence type="ECO:0000256" key="3">
    <source>
        <dbReference type="ARBA" id="ARBA00022729"/>
    </source>
</evidence>
<evidence type="ECO:0000313" key="10">
    <source>
        <dbReference type="Proteomes" id="UP001059041"/>
    </source>
</evidence>
<dbReference type="InterPro" id="IPR036179">
    <property type="entry name" value="Ig-like_dom_sf"/>
</dbReference>
<dbReference type="GO" id="GO:0009617">
    <property type="term" value="P:response to bacterium"/>
    <property type="evidence" value="ECO:0007669"/>
    <property type="project" value="TreeGrafter"/>
</dbReference>
<dbReference type="PANTHER" id="PTHR19433:SF111">
    <property type="entry name" value="T CELL RECEPTOR ALPHA VARIABLE 4"/>
    <property type="match status" value="1"/>
</dbReference>
<dbReference type="Gene3D" id="2.60.40.10">
    <property type="entry name" value="Immunoglobulins"/>
    <property type="match status" value="1"/>
</dbReference>
<feature type="domain" description="Ig-like" evidence="8">
    <location>
        <begin position="9"/>
        <end position="114"/>
    </location>
</feature>
<evidence type="ECO:0000256" key="2">
    <source>
        <dbReference type="ARBA" id="ARBA00022475"/>
    </source>
</evidence>
<evidence type="ECO:0000313" key="9">
    <source>
        <dbReference type="EMBL" id="KAI7799297.1"/>
    </source>
</evidence>
<dbReference type="AlphaFoldDB" id="A0A9W7TNI6"/>
<dbReference type="Proteomes" id="UP001059041">
    <property type="component" value="Linkage Group LG16"/>
</dbReference>
<dbReference type="Pfam" id="PF07686">
    <property type="entry name" value="V-set"/>
    <property type="match status" value="1"/>
</dbReference>
<dbReference type="InterPro" id="IPR007110">
    <property type="entry name" value="Ig-like_dom"/>
</dbReference>